<accession>A0ACC1DC36</accession>
<evidence type="ECO:0000313" key="1">
    <source>
        <dbReference type="EMBL" id="KAJ0181168.1"/>
    </source>
</evidence>
<evidence type="ECO:0000313" key="2">
    <source>
        <dbReference type="Proteomes" id="UP000824533"/>
    </source>
</evidence>
<dbReference type="Proteomes" id="UP000824533">
    <property type="component" value="Linkage Group LG05"/>
</dbReference>
<proteinExistence type="predicted"/>
<reference evidence="1 2" key="1">
    <citation type="journal article" date="2021" name="Front. Genet.">
        <title>Chromosome-Level Genome Assembly Reveals Significant Gene Expansion in the Toll and IMD Signaling Pathways of Dendrolimus kikuchii.</title>
        <authorList>
            <person name="Zhou J."/>
            <person name="Wu P."/>
            <person name="Xiong Z."/>
            <person name="Liu N."/>
            <person name="Zhao N."/>
            <person name="Ji M."/>
            <person name="Qiu Y."/>
            <person name="Yang B."/>
        </authorList>
    </citation>
    <scope>NUCLEOTIDE SEQUENCE [LARGE SCALE GENOMIC DNA]</scope>
    <source>
        <strain evidence="1">Ann1</strain>
    </source>
</reference>
<sequence>MSCSTFYEIVSMGGPDEYAAACGFKIGFVCWPLCGLSPRGDHHAAALFFYPRYMCKHIIASLPRHIKRSLHVETSPNHGNYNNVQNYLQQEPDELSY</sequence>
<name>A0ACC1DC36_9NEOP</name>
<organism evidence="1 2">
    <name type="scientific">Dendrolimus kikuchii</name>
    <dbReference type="NCBI Taxonomy" id="765133"/>
    <lineage>
        <taxon>Eukaryota</taxon>
        <taxon>Metazoa</taxon>
        <taxon>Ecdysozoa</taxon>
        <taxon>Arthropoda</taxon>
        <taxon>Hexapoda</taxon>
        <taxon>Insecta</taxon>
        <taxon>Pterygota</taxon>
        <taxon>Neoptera</taxon>
        <taxon>Endopterygota</taxon>
        <taxon>Lepidoptera</taxon>
        <taxon>Glossata</taxon>
        <taxon>Ditrysia</taxon>
        <taxon>Bombycoidea</taxon>
        <taxon>Lasiocampidae</taxon>
        <taxon>Dendrolimus</taxon>
    </lineage>
</organism>
<dbReference type="EMBL" id="CM034391">
    <property type="protein sequence ID" value="KAJ0181168.1"/>
    <property type="molecule type" value="Genomic_DNA"/>
</dbReference>
<gene>
    <name evidence="1" type="ORF">K1T71_003253</name>
</gene>
<keyword evidence="2" id="KW-1185">Reference proteome</keyword>
<protein>
    <submittedName>
        <fullName evidence="1">Uncharacterized protein</fullName>
    </submittedName>
</protein>
<comment type="caution">
    <text evidence="1">The sequence shown here is derived from an EMBL/GenBank/DDBJ whole genome shotgun (WGS) entry which is preliminary data.</text>
</comment>